<dbReference type="Gene3D" id="3.40.30.10">
    <property type="entry name" value="Glutaredoxin"/>
    <property type="match status" value="1"/>
</dbReference>
<reference evidence="2 3" key="1">
    <citation type="submission" date="2023-08" db="EMBL/GenBank/DDBJ databases">
        <title>Mesonia sp. MT50, isolated from deep-sea sediment of the Mariana Trench.</title>
        <authorList>
            <person name="Fu H."/>
        </authorList>
    </citation>
    <scope>NUCLEOTIDE SEQUENCE [LARGE SCALE GENOMIC DNA]</scope>
    <source>
        <strain evidence="2 3">MT50</strain>
    </source>
</reference>
<dbReference type="SUPFAM" id="SSF52833">
    <property type="entry name" value="Thioredoxin-like"/>
    <property type="match status" value="1"/>
</dbReference>
<dbReference type="EMBL" id="JAVHUL010000017">
    <property type="protein sequence ID" value="MDQ7917492.1"/>
    <property type="molecule type" value="Genomic_DNA"/>
</dbReference>
<gene>
    <name evidence="2" type="ORF">RBU60_07895</name>
</gene>
<proteinExistence type="predicted"/>
<dbReference type="CDD" id="cd02947">
    <property type="entry name" value="TRX_family"/>
    <property type="match status" value="1"/>
</dbReference>
<dbReference type="PROSITE" id="PS51352">
    <property type="entry name" value="THIOREDOXIN_2"/>
    <property type="match status" value="1"/>
</dbReference>
<organism evidence="2 3">
    <name type="scientific">Mesonia profundi</name>
    <dbReference type="NCBI Taxonomy" id="3070998"/>
    <lineage>
        <taxon>Bacteria</taxon>
        <taxon>Pseudomonadati</taxon>
        <taxon>Bacteroidota</taxon>
        <taxon>Flavobacteriia</taxon>
        <taxon>Flavobacteriales</taxon>
        <taxon>Flavobacteriaceae</taxon>
        <taxon>Mesonia</taxon>
    </lineage>
</organism>
<dbReference type="PROSITE" id="PS51257">
    <property type="entry name" value="PROKAR_LIPOPROTEIN"/>
    <property type="match status" value="1"/>
</dbReference>
<dbReference type="InterPro" id="IPR013766">
    <property type="entry name" value="Thioredoxin_domain"/>
</dbReference>
<dbReference type="InterPro" id="IPR036249">
    <property type="entry name" value="Thioredoxin-like_sf"/>
</dbReference>
<evidence type="ECO:0000259" key="1">
    <source>
        <dbReference type="PROSITE" id="PS51352"/>
    </source>
</evidence>
<protein>
    <submittedName>
        <fullName evidence="2">Thioredoxin family protein</fullName>
    </submittedName>
</protein>
<evidence type="ECO:0000313" key="2">
    <source>
        <dbReference type="EMBL" id="MDQ7917492.1"/>
    </source>
</evidence>
<name>A0ABU1A1B3_9FLAO</name>
<accession>A0ABU1A1B3</accession>
<dbReference type="RefSeq" id="WP_308864249.1">
    <property type="nucleotide sequence ID" value="NZ_JAVHUL010000017.1"/>
</dbReference>
<dbReference type="Proteomes" id="UP001230915">
    <property type="component" value="Unassembled WGS sequence"/>
</dbReference>
<comment type="caution">
    <text evidence="2">The sequence shown here is derived from an EMBL/GenBank/DDBJ whole genome shotgun (WGS) entry which is preliminary data.</text>
</comment>
<feature type="domain" description="Thioredoxin" evidence="1">
    <location>
        <begin position="69"/>
        <end position="193"/>
    </location>
</feature>
<dbReference type="Pfam" id="PF14595">
    <property type="entry name" value="Thioredoxin_9"/>
    <property type="match status" value="1"/>
</dbReference>
<keyword evidence="3" id="KW-1185">Reference proteome</keyword>
<evidence type="ECO:0000313" key="3">
    <source>
        <dbReference type="Proteomes" id="UP001230915"/>
    </source>
</evidence>
<sequence>MKTTYPLLFALLVLVSCESQKEVQKETKTLSTTSTSTKTETKIISEEKISPQDDTYTGILNEEDLKSGILKEWFMPGYEAYDPDQAIVDKINKNIDDYSIKVFMGTWCSDSRREIPKLYKLLDQIDYNQNQLEVITTDEDKNTKQGYEKKYNIEYVPTILFIDKNGKEVNRFVEFPQESLEEDILKIVTNQSYKNSYAD</sequence>